<evidence type="ECO:0000313" key="3">
    <source>
        <dbReference type="Proteomes" id="UP001321506"/>
    </source>
</evidence>
<dbReference type="InterPro" id="IPR010093">
    <property type="entry name" value="SinI_DNA-bd"/>
</dbReference>
<accession>A0AAW6T6P5</accession>
<comment type="caution">
    <text evidence="2">The sequence shown here is derived from an EMBL/GenBank/DDBJ whole genome shotgun (WGS) entry which is preliminary data.</text>
</comment>
<dbReference type="GO" id="GO:0003677">
    <property type="term" value="F:DNA binding"/>
    <property type="evidence" value="ECO:0007669"/>
    <property type="project" value="InterPro"/>
</dbReference>
<gene>
    <name evidence="2" type="ORF">QF206_10825</name>
</gene>
<dbReference type="InterPro" id="IPR009061">
    <property type="entry name" value="DNA-bd_dom_put_sf"/>
</dbReference>
<dbReference type="Proteomes" id="UP001321506">
    <property type="component" value="Unassembled WGS sequence"/>
</dbReference>
<name>A0AAW6T6P5_9MICO</name>
<dbReference type="AlphaFoldDB" id="A0AAW6T6P5"/>
<reference evidence="2 3" key="1">
    <citation type="submission" date="2023-04" db="EMBL/GenBank/DDBJ databases">
        <title>Klugiella caeni sp. nov. isolated from the sludge of biochemical tank.</title>
        <authorList>
            <person name="Geng K."/>
        </authorList>
    </citation>
    <scope>NUCLEOTIDE SEQUENCE [LARGE SCALE GENOMIC DNA]</scope>
    <source>
        <strain evidence="2 3">YN-L-19</strain>
    </source>
</reference>
<dbReference type="InterPro" id="IPR041657">
    <property type="entry name" value="HTH_17"/>
</dbReference>
<dbReference type="NCBIfam" id="TIGR01764">
    <property type="entry name" value="excise"/>
    <property type="match status" value="1"/>
</dbReference>
<evidence type="ECO:0000313" key="2">
    <source>
        <dbReference type="EMBL" id="MDI2099457.1"/>
    </source>
</evidence>
<feature type="domain" description="Helix-turn-helix" evidence="1">
    <location>
        <begin position="13"/>
        <end position="62"/>
    </location>
</feature>
<proteinExistence type="predicted"/>
<organism evidence="2 3">
    <name type="scientific">Ruicaihuangia caeni</name>
    <dbReference type="NCBI Taxonomy" id="3042517"/>
    <lineage>
        <taxon>Bacteria</taxon>
        <taxon>Bacillati</taxon>
        <taxon>Actinomycetota</taxon>
        <taxon>Actinomycetes</taxon>
        <taxon>Micrococcales</taxon>
        <taxon>Microbacteriaceae</taxon>
        <taxon>Ruicaihuangia</taxon>
    </lineage>
</organism>
<dbReference type="SUPFAM" id="SSF46955">
    <property type="entry name" value="Putative DNA-binding domain"/>
    <property type="match status" value="1"/>
</dbReference>
<dbReference type="RefSeq" id="WP_281489240.1">
    <property type="nucleotide sequence ID" value="NZ_JASATX010000004.1"/>
</dbReference>
<dbReference type="Pfam" id="PF12728">
    <property type="entry name" value="HTH_17"/>
    <property type="match status" value="1"/>
</dbReference>
<sequence>MTASNSARDRERFLTPTDAAEVLNVPVDDVFDAMQSGELPAIRVGGHWRIEHDRLERFIEGRYEETRRMALWQQAELADVVELFDHYPRTTTT</sequence>
<keyword evidence="3" id="KW-1185">Reference proteome</keyword>
<dbReference type="EMBL" id="JASATX010000004">
    <property type="protein sequence ID" value="MDI2099457.1"/>
    <property type="molecule type" value="Genomic_DNA"/>
</dbReference>
<evidence type="ECO:0000259" key="1">
    <source>
        <dbReference type="Pfam" id="PF12728"/>
    </source>
</evidence>
<protein>
    <submittedName>
        <fullName evidence="2">Helix-turn-helix domain-containing protein</fullName>
    </submittedName>
</protein>